<evidence type="ECO:0000256" key="1">
    <source>
        <dbReference type="ARBA" id="ARBA00004123"/>
    </source>
</evidence>
<keyword evidence="9" id="KW-0234">DNA repair</keyword>
<evidence type="ECO:0000256" key="7">
    <source>
        <dbReference type="ARBA" id="ARBA00023163"/>
    </source>
</evidence>
<keyword evidence="4 9" id="KW-0156">Chromatin regulator</keyword>
<comment type="subcellular location">
    <subcellularLocation>
        <location evidence="1 9">Nucleus</location>
    </subcellularLocation>
</comment>
<evidence type="ECO:0000256" key="3">
    <source>
        <dbReference type="ARBA" id="ARBA00018504"/>
    </source>
</evidence>
<keyword evidence="5 9" id="KW-0805">Transcription regulation</keyword>
<evidence type="ECO:0000313" key="12">
    <source>
        <dbReference type="EMBL" id="KAF9586145.1"/>
    </source>
</evidence>
<evidence type="ECO:0000256" key="5">
    <source>
        <dbReference type="ARBA" id="ARBA00023015"/>
    </source>
</evidence>
<evidence type="ECO:0000256" key="2">
    <source>
        <dbReference type="ARBA" id="ARBA00010916"/>
    </source>
</evidence>
<evidence type="ECO:0000313" key="13">
    <source>
        <dbReference type="Proteomes" id="UP000780801"/>
    </source>
</evidence>
<comment type="subunit">
    <text evidence="9">Component of the NuA4 histone acetyltransferase complex.</text>
</comment>
<evidence type="ECO:0000256" key="11">
    <source>
        <dbReference type="SAM" id="MobiDB-lite"/>
    </source>
</evidence>
<dbReference type="PANTHER" id="PTHR13476">
    <property type="entry name" value="CHROMATIN MODIFICATION-RELATED PROTEIN MEAF6"/>
    <property type="match status" value="1"/>
</dbReference>
<dbReference type="GO" id="GO:0006281">
    <property type="term" value="P:DNA repair"/>
    <property type="evidence" value="ECO:0007669"/>
    <property type="project" value="UniProtKB-UniRule"/>
</dbReference>
<comment type="similarity">
    <text evidence="2 9">Belongs to the EAF6 family.</text>
</comment>
<keyword evidence="7 9" id="KW-0804">Transcription</keyword>
<dbReference type="EMBL" id="JAABOA010000067">
    <property type="protein sequence ID" value="KAF9586145.1"/>
    <property type="molecule type" value="Genomic_DNA"/>
</dbReference>
<keyword evidence="13" id="KW-1185">Reference proteome</keyword>
<protein>
    <recommendedName>
        <fullName evidence="3 9">Chromatin modification-related protein EAF6</fullName>
    </recommendedName>
</protein>
<feature type="coiled-coil region" evidence="10">
    <location>
        <begin position="14"/>
        <end position="41"/>
    </location>
</feature>
<comment type="function">
    <text evidence="9">Component of the NuA4 histone acetyltransferase complex which is involved in transcriptional activation of selected genes principally by acetylation of nucleosomal histone H4 and H2A. The NuA4 complex is also involved in DNA repair.</text>
</comment>
<reference evidence="12" key="1">
    <citation type="journal article" date="2020" name="Fungal Divers.">
        <title>Resolving the Mortierellaceae phylogeny through synthesis of multi-gene phylogenetics and phylogenomics.</title>
        <authorList>
            <person name="Vandepol N."/>
            <person name="Liber J."/>
            <person name="Desiro A."/>
            <person name="Na H."/>
            <person name="Kennedy M."/>
            <person name="Barry K."/>
            <person name="Grigoriev I.V."/>
            <person name="Miller A.N."/>
            <person name="O'Donnell K."/>
            <person name="Stajich J.E."/>
            <person name="Bonito G."/>
        </authorList>
    </citation>
    <scope>NUCLEOTIDE SEQUENCE</scope>
    <source>
        <strain evidence="12">KOD1015</strain>
    </source>
</reference>
<evidence type="ECO:0000256" key="4">
    <source>
        <dbReference type="ARBA" id="ARBA00022853"/>
    </source>
</evidence>
<feature type="region of interest" description="Disordered" evidence="11">
    <location>
        <begin position="95"/>
        <end position="230"/>
    </location>
</feature>
<dbReference type="GO" id="GO:0005634">
    <property type="term" value="C:nucleus"/>
    <property type="evidence" value="ECO:0007669"/>
    <property type="project" value="UniProtKB-SubCell"/>
</dbReference>
<keyword evidence="8 9" id="KW-0539">Nucleus</keyword>
<dbReference type="InterPro" id="IPR015418">
    <property type="entry name" value="Eaf6"/>
</dbReference>
<proteinExistence type="inferred from homology"/>
<evidence type="ECO:0000256" key="9">
    <source>
        <dbReference type="RuleBase" id="RU368022"/>
    </source>
</evidence>
<sequence length="230" mass="23982">MPDVPKEKVTHQQYVDAKNELNELMTRKKVVDRNLAALENSIYAFEGSYLEDTQHGGNIIRGFDGYINPKAEKTRTKYTDADRLFSMSSTTFTKALQIKDNGDQESSQDEMKRSSVPVPSSSSSKRPSSKNPSSSSNIAPSSSLASGTGASSSSGSAAGAGNSSSLSGSGGSSSSLSRRHLKQQKALSQSSKNSSSGGGSGGAANSGAEGKPPKKMRLSSTADGDEDLDV</sequence>
<gene>
    <name evidence="12" type="primary">EAF6</name>
    <name evidence="12" type="ORF">BGW38_009230</name>
</gene>
<dbReference type="AlphaFoldDB" id="A0A9P6G4L6"/>
<dbReference type="Pfam" id="PF09340">
    <property type="entry name" value="NuA4"/>
    <property type="match status" value="1"/>
</dbReference>
<dbReference type="GO" id="GO:0035267">
    <property type="term" value="C:NuA4 histone acetyltransferase complex"/>
    <property type="evidence" value="ECO:0007669"/>
    <property type="project" value="UniProtKB-UniRule"/>
</dbReference>
<organism evidence="12 13">
    <name type="scientific">Lunasporangiospora selenospora</name>
    <dbReference type="NCBI Taxonomy" id="979761"/>
    <lineage>
        <taxon>Eukaryota</taxon>
        <taxon>Fungi</taxon>
        <taxon>Fungi incertae sedis</taxon>
        <taxon>Mucoromycota</taxon>
        <taxon>Mortierellomycotina</taxon>
        <taxon>Mortierellomycetes</taxon>
        <taxon>Mortierellales</taxon>
        <taxon>Mortierellaceae</taxon>
        <taxon>Lunasporangiospora</taxon>
    </lineage>
</organism>
<evidence type="ECO:0000256" key="6">
    <source>
        <dbReference type="ARBA" id="ARBA00023054"/>
    </source>
</evidence>
<comment type="caution">
    <text evidence="12">The sequence shown here is derived from an EMBL/GenBank/DDBJ whole genome shotgun (WGS) entry which is preliminary data.</text>
</comment>
<feature type="compositionally biased region" description="Low complexity" evidence="11">
    <location>
        <begin position="114"/>
        <end position="176"/>
    </location>
</feature>
<name>A0A9P6G4L6_9FUNG</name>
<keyword evidence="6 10" id="KW-0175">Coiled coil</keyword>
<dbReference type="Proteomes" id="UP000780801">
    <property type="component" value="Unassembled WGS sequence"/>
</dbReference>
<dbReference type="GO" id="GO:0006325">
    <property type="term" value="P:chromatin organization"/>
    <property type="evidence" value="ECO:0007669"/>
    <property type="project" value="UniProtKB-KW"/>
</dbReference>
<accession>A0A9P6G4L6</accession>
<evidence type="ECO:0000256" key="8">
    <source>
        <dbReference type="ARBA" id="ARBA00023242"/>
    </source>
</evidence>
<evidence type="ECO:0000256" key="10">
    <source>
        <dbReference type="SAM" id="Coils"/>
    </source>
</evidence>
<feature type="compositionally biased region" description="Low complexity" evidence="11">
    <location>
        <begin position="184"/>
        <end position="195"/>
    </location>
</feature>
<keyword evidence="9" id="KW-0227">DNA damage</keyword>
<dbReference type="OrthoDB" id="440324at2759"/>